<keyword evidence="5 6" id="KW-0472">Membrane</keyword>
<feature type="transmembrane region" description="Helical" evidence="6">
    <location>
        <begin position="229"/>
        <end position="257"/>
    </location>
</feature>
<evidence type="ECO:0000256" key="5">
    <source>
        <dbReference type="ARBA" id="ARBA00023136"/>
    </source>
</evidence>
<dbReference type="GO" id="GO:0005315">
    <property type="term" value="F:phosphate transmembrane transporter activity"/>
    <property type="evidence" value="ECO:0007669"/>
    <property type="project" value="InterPro"/>
</dbReference>
<dbReference type="EMBL" id="WAAU01000013">
    <property type="protein sequence ID" value="KAB1158335.1"/>
    <property type="molecule type" value="Genomic_DNA"/>
</dbReference>
<protein>
    <recommendedName>
        <fullName evidence="9">Oligosaccharide flippase family protein</fullName>
    </recommendedName>
</protein>
<dbReference type="PANTHER" id="PTHR28384:SF1">
    <property type="entry name" value="PROGRESSIVE ANKYLOSIS PROTEIN HOMOLOG"/>
    <property type="match status" value="1"/>
</dbReference>
<evidence type="ECO:0008006" key="9">
    <source>
        <dbReference type="Google" id="ProtNLM"/>
    </source>
</evidence>
<dbReference type="GO" id="GO:0030504">
    <property type="term" value="F:inorganic diphosphate transmembrane transporter activity"/>
    <property type="evidence" value="ECO:0007669"/>
    <property type="project" value="TreeGrafter"/>
</dbReference>
<dbReference type="GO" id="GO:0035435">
    <property type="term" value="P:phosphate ion transmembrane transport"/>
    <property type="evidence" value="ECO:0007669"/>
    <property type="project" value="InterPro"/>
</dbReference>
<evidence type="ECO:0000256" key="4">
    <source>
        <dbReference type="ARBA" id="ARBA00022989"/>
    </source>
</evidence>
<feature type="transmembrane region" description="Helical" evidence="6">
    <location>
        <begin position="340"/>
        <end position="361"/>
    </location>
</feature>
<accession>A0A7J5ALA9</accession>
<feature type="transmembrane region" description="Helical" evidence="6">
    <location>
        <begin position="399"/>
        <end position="422"/>
    </location>
</feature>
<dbReference type="PANTHER" id="PTHR28384">
    <property type="entry name" value="PROGRESSIVE ANKYLOSIS PROTEIN HOMOLOG"/>
    <property type="match status" value="1"/>
</dbReference>
<evidence type="ECO:0000256" key="3">
    <source>
        <dbReference type="ARBA" id="ARBA00022692"/>
    </source>
</evidence>
<feature type="transmembrane region" description="Helical" evidence="6">
    <location>
        <begin position="373"/>
        <end position="393"/>
    </location>
</feature>
<feature type="transmembrane region" description="Helical" evidence="6">
    <location>
        <begin position="263"/>
        <end position="280"/>
    </location>
</feature>
<keyword evidence="8" id="KW-1185">Reference proteome</keyword>
<keyword evidence="4 6" id="KW-1133">Transmembrane helix</keyword>
<organism evidence="7 8">
    <name type="scientific">Tenacibaculum aiptasiae</name>
    <dbReference type="NCBI Taxonomy" id="426481"/>
    <lineage>
        <taxon>Bacteria</taxon>
        <taxon>Pseudomonadati</taxon>
        <taxon>Bacteroidota</taxon>
        <taxon>Flavobacteriia</taxon>
        <taxon>Flavobacteriales</taxon>
        <taxon>Flavobacteriaceae</taxon>
        <taxon>Tenacibaculum</taxon>
    </lineage>
</organism>
<name>A0A7J5ALA9_9FLAO</name>
<keyword evidence="2" id="KW-0813">Transport</keyword>
<feature type="transmembrane region" description="Helical" evidence="6">
    <location>
        <begin position="125"/>
        <end position="143"/>
    </location>
</feature>
<comment type="subcellular location">
    <subcellularLocation>
        <location evidence="1">Membrane</location>
        <topology evidence="1">Multi-pass membrane protein</topology>
    </subcellularLocation>
</comment>
<evidence type="ECO:0000313" key="7">
    <source>
        <dbReference type="EMBL" id="KAB1158335.1"/>
    </source>
</evidence>
<evidence type="ECO:0000256" key="2">
    <source>
        <dbReference type="ARBA" id="ARBA00022448"/>
    </source>
</evidence>
<feature type="transmembrane region" description="Helical" evidence="6">
    <location>
        <begin position="301"/>
        <end position="320"/>
    </location>
</feature>
<feature type="transmembrane region" description="Helical" evidence="6">
    <location>
        <begin position="155"/>
        <end position="173"/>
    </location>
</feature>
<dbReference type="RefSeq" id="WP_150899759.1">
    <property type="nucleotide sequence ID" value="NZ_WAAU01000013.1"/>
</dbReference>
<dbReference type="Proteomes" id="UP000467305">
    <property type="component" value="Unassembled WGS sequence"/>
</dbReference>
<dbReference type="GO" id="GO:0005886">
    <property type="term" value="C:plasma membrane"/>
    <property type="evidence" value="ECO:0007669"/>
    <property type="project" value="TreeGrafter"/>
</dbReference>
<feature type="transmembrane region" description="Helical" evidence="6">
    <location>
        <begin position="81"/>
        <end position="105"/>
    </location>
</feature>
<reference evidence="7 8" key="1">
    <citation type="submission" date="2019-09" db="EMBL/GenBank/DDBJ databases">
        <authorList>
            <person name="Cao W.R."/>
        </authorList>
    </citation>
    <scope>NUCLEOTIDE SEQUENCE [LARGE SCALE GENOMIC DNA]</scope>
    <source>
        <strain evidence="8">a4</strain>
    </source>
</reference>
<proteinExistence type="predicted"/>
<evidence type="ECO:0000313" key="8">
    <source>
        <dbReference type="Proteomes" id="UP000467305"/>
    </source>
</evidence>
<keyword evidence="3 6" id="KW-0812">Transmembrane</keyword>
<comment type="caution">
    <text evidence="7">The sequence shown here is derived from an EMBL/GenBank/DDBJ whole genome shotgun (WGS) entry which is preliminary data.</text>
</comment>
<dbReference type="Pfam" id="PF07260">
    <property type="entry name" value="ANKH"/>
    <property type="match status" value="1"/>
</dbReference>
<dbReference type="InterPro" id="IPR009887">
    <property type="entry name" value="ANKH"/>
</dbReference>
<gene>
    <name evidence="7" type="ORF">F7018_09135</name>
</gene>
<dbReference type="AlphaFoldDB" id="A0A7J5ALA9"/>
<evidence type="ECO:0000256" key="6">
    <source>
        <dbReference type="SAM" id="Phobius"/>
    </source>
</evidence>
<sequence length="432" mass="49122">MRFNQIIKLWKQFIPLSLTDMAMALGEPVRNYAIASLPNGELNLASFGIAKSLANFFEAPIIMVLHASNALAQNKESSKKFLRFTLVFSLLLAGLFLCFSIPSVFEFLGKKIFSLSIEVSETTRRIIYFIFLFPFIIGWRRYFQGILIQQKKNNVVAQASLVRLFFVIGIPILGLQLDWSGLTCAISSLLGGLFVEAVYVTYFSLKLFDFNNIESQKVESLPKTYKELFSYYFPLGYSMVIIWGTRTLLVFLLSFAIDSKISLILWPIIWGIVLIVSNGTRMVQQVYISNKEDFSFEAIRNFCITVGIAFTILFLFLIITPLGNSIIYISMGKLVNYNDLILNCLSYFLLFPALTTFQNILQGELIIRQKTRAIGIAAIPSHILLVIVAYGLIKMNFSGLISLAIALNLGLIFEILFLFFFIRYELMFKKLN</sequence>
<dbReference type="OrthoDB" id="569269at2"/>
<evidence type="ECO:0000256" key="1">
    <source>
        <dbReference type="ARBA" id="ARBA00004141"/>
    </source>
</evidence>
<feature type="transmembrane region" description="Helical" evidence="6">
    <location>
        <begin position="185"/>
        <end position="208"/>
    </location>
</feature>